<dbReference type="Gene3D" id="1.10.10.250">
    <property type="entry name" value="Ribosomal protein L11, C-terminal domain"/>
    <property type="match status" value="1"/>
</dbReference>
<dbReference type="HAMAP" id="MF_00736">
    <property type="entry name" value="Ribosomal_uL11"/>
    <property type="match status" value="1"/>
</dbReference>
<accession>A0AA48HZA9</accession>
<evidence type="ECO:0000256" key="6">
    <source>
        <dbReference type="ARBA" id="ARBA00023274"/>
    </source>
</evidence>
<dbReference type="InterPro" id="IPR020783">
    <property type="entry name" value="Ribosomal_uL11_C"/>
</dbReference>
<evidence type="ECO:0000256" key="8">
    <source>
        <dbReference type="RuleBase" id="RU003978"/>
    </source>
</evidence>
<evidence type="ECO:0000313" key="12">
    <source>
        <dbReference type="EMBL" id="BED92464.1"/>
    </source>
</evidence>
<dbReference type="SMART" id="SM00649">
    <property type="entry name" value="RL11"/>
    <property type="match status" value="1"/>
</dbReference>
<evidence type="ECO:0000256" key="2">
    <source>
        <dbReference type="ARBA" id="ARBA00022481"/>
    </source>
</evidence>
<evidence type="ECO:0000259" key="11">
    <source>
        <dbReference type="Pfam" id="PF03946"/>
    </source>
</evidence>
<organism evidence="12">
    <name type="scientific">Candidatus Paraimprobicoccus trichonymphae</name>
    <dbReference type="NCBI Taxonomy" id="3033793"/>
    <lineage>
        <taxon>Bacteria</taxon>
        <taxon>Bacillati</taxon>
        <taxon>Bacillota</taxon>
        <taxon>Clostridia</taxon>
        <taxon>Candidatus Paraimprobicoccus</taxon>
    </lineage>
</organism>
<evidence type="ECO:0000256" key="1">
    <source>
        <dbReference type="ARBA" id="ARBA00010537"/>
    </source>
</evidence>
<dbReference type="InterPro" id="IPR000911">
    <property type="entry name" value="Ribosomal_uL11"/>
</dbReference>
<keyword evidence="3 7" id="KW-0699">rRNA-binding</keyword>
<evidence type="ECO:0000259" key="10">
    <source>
        <dbReference type="Pfam" id="PF00298"/>
    </source>
</evidence>
<dbReference type="CDD" id="cd00349">
    <property type="entry name" value="Ribosomal_L11"/>
    <property type="match status" value="1"/>
</dbReference>
<keyword evidence="4 7" id="KW-0694">RNA-binding</keyword>
<evidence type="ECO:0000256" key="3">
    <source>
        <dbReference type="ARBA" id="ARBA00022730"/>
    </source>
</evidence>
<keyword evidence="6 7" id="KW-0687">Ribonucleoprotein</keyword>
<comment type="similarity">
    <text evidence="1 7 8">Belongs to the universal ribosomal protein uL11 family.</text>
</comment>
<keyword evidence="5 7" id="KW-0689">Ribosomal protein</keyword>
<dbReference type="SUPFAM" id="SSF54747">
    <property type="entry name" value="Ribosomal L11/L12e N-terminal domain"/>
    <property type="match status" value="1"/>
</dbReference>
<dbReference type="AlphaFoldDB" id="A0AA48HZA9"/>
<dbReference type="FunFam" id="3.30.1550.10:FF:000005">
    <property type="entry name" value="50S ribosomal protein L11"/>
    <property type="match status" value="1"/>
</dbReference>
<protein>
    <recommendedName>
        <fullName evidence="7">Large ribosomal subunit protein uL11</fullName>
    </recommendedName>
</protein>
<comment type="function">
    <text evidence="7 9">Forms part of the ribosomal stalk which helps the ribosome interact with GTP-bound translation factors.</text>
</comment>
<reference evidence="12" key="1">
    <citation type="journal article" date="2023" name="ISME J.">
        <title>Emergence of putative energy parasites within Clostridia revealed by genome analysis of a novel endosymbiotic clade.</title>
        <authorList>
            <person name="Takahashi K."/>
            <person name="Kuwahara H."/>
            <person name="Horikawa Y."/>
            <person name="Izawa K."/>
            <person name="Kato D."/>
            <person name="Inagaki T."/>
            <person name="Yuki M."/>
            <person name="Ohkuma M."/>
            <person name="Hongoh Y."/>
        </authorList>
    </citation>
    <scope>NUCLEOTIDE SEQUENCE</scope>
    <source>
        <strain evidence="12">RsTa-C01</strain>
    </source>
</reference>
<evidence type="ECO:0000256" key="7">
    <source>
        <dbReference type="HAMAP-Rule" id="MF_00736"/>
    </source>
</evidence>
<dbReference type="InterPro" id="IPR006519">
    <property type="entry name" value="Ribosomal_uL11_bac-typ"/>
</dbReference>
<dbReference type="GO" id="GO:0003735">
    <property type="term" value="F:structural constituent of ribosome"/>
    <property type="evidence" value="ECO:0007669"/>
    <property type="project" value="InterPro"/>
</dbReference>
<dbReference type="GO" id="GO:0070180">
    <property type="term" value="F:large ribosomal subunit rRNA binding"/>
    <property type="evidence" value="ECO:0007669"/>
    <property type="project" value="UniProtKB-UniRule"/>
</dbReference>
<comment type="PTM">
    <text evidence="7 9">One or more lysine residues are methylated.</text>
</comment>
<keyword evidence="2 7" id="KW-0488">Methylation</keyword>
<dbReference type="FunFam" id="1.10.10.250:FF:000001">
    <property type="entry name" value="50S ribosomal protein L11"/>
    <property type="match status" value="1"/>
</dbReference>
<dbReference type="GO" id="GO:0022625">
    <property type="term" value="C:cytosolic large ribosomal subunit"/>
    <property type="evidence" value="ECO:0007669"/>
    <property type="project" value="TreeGrafter"/>
</dbReference>
<evidence type="ECO:0000256" key="4">
    <source>
        <dbReference type="ARBA" id="ARBA00022884"/>
    </source>
</evidence>
<gene>
    <name evidence="7" type="primary">rplK</name>
    <name evidence="12" type="ORF">RsTaC01_0195</name>
</gene>
<proteinExistence type="inferred from homology"/>
<dbReference type="Gene3D" id="3.30.1550.10">
    <property type="entry name" value="Ribosomal protein L11/L12, N-terminal domain"/>
    <property type="match status" value="1"/>
</dbReference>
<dbReference type="EMBL" id="AP027925">
    <property type="protein sequence ID" value="BED92464.1"/>
    <property type="molecule type" value="Genomic_DNA"/>
</dbReference>
<feature type="domain" description="Large ribosomal subunit protein uL11 N-terminal" evidence="11">
    <location>
        <begin position="10"/>
        <end position="67"/>
    </location>
</feature>
<dbReference type="Pfam" id="PF03946">
    <property type="entry name" value="Ribosomal_L11_N"/>
    <property type="match status" value="1"/>
</dbReference>
<dbReference type="GO" id="GO:0006412">
    <property type="term" value="P:translation"/>
    <property type="evidence" value="ECO:0007669"/>
    <property type="project" value="UniProtKB-UniRule"/>
</dbReference>
<dbReference type="InterPro" id="IPR020784">
    <property type="entry name" value="Ribosomal_uL11_N"/>
</dbReference>
<dbReference type="Pfam" id="PF00298">
    <property type="entry name" value="Ribosomal_L11"/>
    <property type="match status" value="1"/>
</dbReference>
<dbReference type="PANTHER" id="PTHR11661">
    <property type="entry name" value="60S RIBOSOMAL PROTEIN L12"/>
    <property type="match status" value="1"/>
</dbReference>
<dbReference type="InterPro" id="IPR036796">
    <property type="entry name" value="Ribosomal_uL11_N_sf"/>
</dbReference>
<dbReference type="SUPFAM" id="SSF46906">
    <property type="entry name" value="Ribosomal protein L11, C-terminal domain"/>
    <property type="match status" value="1"/>
</dbReference>
<evidence type="ECO:0000256" key="5">
    <source>
        <dbReference type="ARBA" id="ARBA00022980"/>
    </source>
</evidence>
<sequence length="142" mass="15360">MAKKEISAMVKLQIPAGKATPAPPVGSALGPHGVNIMNFTREFNERTKNNEGMIIPVVISIYKDRSFEFITKTPPAPVLIRKACNIEKGSGIPNKTKVAKITRKQIKEIAELKMPDLTAANLETAISMICGTARSMGIEVAN</sequence>
<dbReference type="Proteomes" id="UP001335720">
    <property type="component" value="Chromosome"/>
</dbReference>
<comment type="subunit">
    <text evidence="7">Part of the ribosomal stalk of the 50S ribosomal subunit. Interacts with L10 and the large rRNA to form the base of the stalk. L10 forms an elongated spine to which L12 dimers bind in a sequential fashion forming a multimeric L10(L12)X complex.</text>
</comment>
<dbReference type="InterPro" id="IPR036769">
    <property type="entry name" value="Ribosomal_uL11_C_sf"/>
</dbReference>
<feature type="domain" description="Large ribosomal subunit protein uL11 C-terminal" evidence="10">
    <location>
        <begin position="72"/>
        <end position="140"/>
    </location>
</feature>
<dbReference type="NCBIfam" id="TIGR01632">
    <property type="entry name" value="L11_bact"/>
    <property type="match status" value="1"/>
</dbReference>
<evidence type="ECO:0000256" key="9">
    <source>
        <dbReference type="RuleBase" id="RU003979"/>
    </source>
</evidence>
<dbReference type="PANTHER" id="PTHR11661:SF1">
    <property type="entry name" value="LARGE RIBOSOMAL SUBUNIT PROTEIN UL11M"/>
    <property type="match status" value="1"/>
</dbReference>
<dbReference type="KEGG" id="ptrh:RsTaC01_0195"/>
<name>A0AA48HZA9_9FIRM</name>